<evidence type="ECO:0000313" key="3">
    <source>
        <dbReference type="Proteomes" id="UP000228765"/>
    </source>
</evidence>
<name>A0A291L9W7_9CAUD</name>
<dbReference type="Gene3D" id="3.60.21.10">
    <property type="match status" value="1"/>
</dbReference>
<organism evidence="2 3">
    <name type="scientific">Bordetella phage vB_BbrM_PHB04</name>
    <dbReference type="NCBI Taxonomy" id="2029657"/>
    <lineage>
        <taxon>Viruses</taxon>
        <taxon>Duplodnaviria</taxon>
        <taxon>Heunggongvirae</taxon>
        <taxon>Uroviricota</taxon>
        <taxon>Caudoviricetes</taxon>
        <taxon>Phabquatrovirus</taxon>
        <taxon>Phabquatrovirus PHB04</taxon>
    </lineage>
</organism>
<dbReference type="PANTHER" id="PTHR42850">
    <property type="entry name" value="METALLOPHOSPHOESTERASE"/>
    <property type="match status" value="1"/>
</dbReference>
<reference evidence="2 3" key="1">
    <citation type="submission" date="2017-08" db="EMBL/GenBank/DDBJ databases">
        <title>Complete genome sequence of a novel bacteriophage infecting Bordetella bronchiseptica.</title>
        <authorList>
            <person name="Chen Y."/>
            <person name="Song J."/>
            <person name="Wu B."/>
        </authorList>
    </citation>
    <scope>NUCLEOTIDE SEQUENCE [LARGE SCALE GENOMIC DNA]</scope>
</reference>
<dbReference type="EMBL" id="MF663786">
    <property type="protein sequence ID" value="ATI15649.1"/>
    <property type="molecule type" value="Genomic_DNA"/>
</dbReference>
<dbReference type="GO" id="GO:0016791">
    <property type="term" value="F:phosphatase activity"/>
    <property type="evidence" value="ECO:0007669"/>
    <property type="project" value="TreeGrafter"/>
</dbReference>
<evidence type="ECO:0000313" key="2">
    <source>
        <dbReference type="EMBL" id="ATI15649.1"/>
    </source>
</evidence>
<dbReference type="KEGG" id="vg:54982905"/>
<dbReference type="Proteomes" id="UP000228765">
    <property type="component" value="Segment"/>
</dbReference>
<dbReference type="GeneID" id="54982905"/>
<dbReference type="InterPro" id="IPR006186">
    <property type="entry name" value="Ser/Thr-sp_prot-phosphatase"/>
</dbReference>
<dbReference type="PANTHER" id="PTHR42850:SF10">
    <property type="entry name" value="SERINE_THREONINE-PROTEIN PHOSPHATASE 1"/>
    <property type="match status" value="1"/>
</dbReference>
<dbReference type="PROSITE" id="PS00125">
    <property type="entry name" value="SER_THR_PHOSPHATASE"/>
    <property type="match status" value="1"/>
</dbReference>
<dbReference type="InterPro" id="IPR029052">
    <property type="entry name" value="Metallo-depent_PP-like"/>
</dbReference>
<dbReference type="GO" id="GO:0110154">
    <property type="term" value="P:RNA decapping"/>
    <property type="evidence" value="ECO:0007669"/>
    <property type="project" value="TreeGrafter"/>
</dbReference>
<proteinExistence type="predicted"/>
<protein>
    <submittedName>
        <fullName evidence="2">Serine/threonine protein phosphatase</fullName>
    </submittedName>
</protein>
<dbReference type="InterPro" id="IPR050126">
    <property type="entry name" value="Ap4A_hydrolase"/>
</dbReference>
<dbReference type="Pfam" id="PF00149">
    <property type="entry name" value="Metallophos"/>
    <property type="match status" value="1"/>
</dbReference>
<accession>A0A291L9W7</accession>
<dbReference type="RefSeq" id="YP_009792697.1">
    <property type="nucleotide sequence ID" value="NC_047861.1"/>
</dbReference>
<dbReference type="SUPFAM" id="SSF56300">
    <property type="entry name" value="Metallo-dependent phosphatases"/>
    <property type="match status" value="1"/>
</dbReference>
<sequence>MIKQFGGNSAGRDFIVGDIHGCFSRLQARLDQMGFDPSRDRLFSVGDLVDRGPESELALEWLAQPWFHAVRGNHEQMAVDAAKGMYDPRTYAANGGQWFMDLPTMRQKAFAAAFDELPIAIELETADGLVGIVHANCPDDWADFPEYLKDDVFGMLAMWSRERIQQERHIPVAGVRAVVVGHTPLQRPVILGNVYHIDTGAVFQGHDFTILDAATLKPVALAGPALDWAA</sequence>
<dbReference type="GO" id="GO:0008803">
    <property type="term" value="F:bis(5'-nucleosyl)-tetraphosphatase (symmetrical) activity"/>
    <property type="evidence" value="ECO:0007669"/>
    <property type="project" value="TreeGrafter"/>
</dbReference>
<keyword evidence="3" id="KW-1185">Reference proteome</keyword>
<feature type="domain" description="Serine/threonine specific protein phosphatases" evidence="1">
    <location>
        <begin position="70"/>
        <end position="75"/>
    </location>
</feature>
<evidence type="ECO:0000259" key="1">
    <source>
        <dbReference type="PROSITE" id="PS00125"/>
    </source>
</evidence>
<dbReference type="InterPro" id="IPR004843">
    <property type="entry name" value="Calcineurin-like_PHP"/>
</dbReference>